<gene>
    <name evidence="1" type="ORF">GCM10012275_57370</name>
</gene>
<comment type="caution">
    <text evidence="1">The sequence shown here is derived from an EMBL/GenBank/DDBJ whole genome shotgun (WGS) entry which is preliminary data.</text>
</comment>
<evidence type="ECO:0000313" key="2">
    <source>
        <dbReference type="Proteomes" id="UP000637578"/>
    </source>
</evidence>
<proteinExistence type="predicted"/>
<reference evidence="1" key="2">
    <citation type="submission" date="2020-09" db="EMBL/GenBank/DDBJ databases">
        <authorList>
            <person name="Sun Q."/>
            <person name="Zhou Y."/>
        </authorList>
    </citation>
    <scope>NUCLEOTIDE SEQUENCE</scope>
    <source>
        <strain evidence="1">CGMCC 4.5737</strain>
    </source>
</reference>
<accession>A0A8J3CJN7</accession>
<organism evidence="1 2">
    <name type="scientific">Longimycelium tulufanense</name>
    <dbReference type="NCBI Taxonomy" id="907463"/>
    <lineage>
        <taxon>Bacteria</taxon>
        <taxon>Bacillati</taxon>
        <taxon>Actinomycetota</taxon>
        <taxon>Actinomycetes</taxon>
        <taxon>Pseudonocardiales</taxon>
        <taxon>Pseudonocardiaceae</taxon>
        <taxon>Longimycelium</taxon>
    </lineage>
</organism>
<dbReference type="AlphaFoldDB" id="A0A8J3CJN7"/>
<dbReference type="EMBL" id="BMMK01000044">
    <property type="protein sequence ID" value="GGM79325.1"/>
    <property type="molecule type" value="Genomic_DNA"/>
</dbReference>
<dbReference type="Proteomes" id="UP000637578">
    <property type="component" value="Unassembled WGS sequence"/>
</dbReference>
<dbReference type="RefSeq" id="WP_189061556.1">
    <property type="nucleotide sequence ID" value="NZ_BMMK01000044.1"/>
</dbReference>
<keyword evidence="2" id="KW-1185">Reference proteome</keyword>
<protein>
    <submittedName>
        <fullName evidence="1">Uncharacterized protein</fullName>
    </submittedName>
</protein>
<evidence type="ECO:0000313" key="1">
    <source>
        <dbReference type="EMBL" id="GGM79325.1"/>
    </source>
</evidence>
<reference evidence="1" key="1">
    <citation type="journal article" date="2014" name="Int. J. Syst. Evol. Microbiol.">
        <title>Complete genome sequence of Corynebacterium casei LMG S-19264T (=DSM 44701T), isolated from a smear-ripened cheese.</title>
        <authorList>
            <consortium name="US DOE Joint Genome Institute (JGI-PGF)"/>
            <person name="Walter F."/>
            <person name="Albersmeier A."/>
            <person name="Kalinowski J."/>
            <person name="Ruckert C."/>
        </authorList>
    </citation>
    <scope>NUCLEOTIDE SEQUENCE</scope>
    <source>
        <strain evidence="1">CGMCC 4.5737</strain>
    </source>
</reference>
<sequence length="66" mass="7242">MSNREKRLTRQSDVELLSGWSYTGVEHAAVRNEIYDGFPAIAEELARIAPTTTATMLDIPAGPLLP</sequence>
<name>A0A8J3CJN7_9PSEU</name>